<evidence type="ECO:0000313" key="2">
    <source>
        <dbReference type="Proteomes" id="UP001148662"/>
    </source>
</evidence>
<dbReference type="Proteomes" id="UP001148662">
    <property type="component" value="Unassembled WGS sequence"/>
</dbReference>
<keyword evidence="2" id="KW-1185">Reference proteome</keyword>
<protein>
    <submittedName>
        <fullName evidence="1">Uncharacterized protein</fullName>
    </submittedName>
</protein>
<gene>
    <name evidence="1" type="ORF">NM688_g6851</name>
</gene>
<organism evidence="1 2">
    <name type="scientific">Phlebia brevispora</name>
    <dbReference type="NCBI Taxonomy" id="194682"/>
    <lineage>
        <taxon>Eukaryota</taxon>
        <taxon>Fungi</taxon>
        <taxon>Dikarya</taxon>
        <taxon>Basidiomycota</taxon>
        <taxon>Agaricomycotina</taxon>
        <taxon>Agaricomycetes</taxon>
        <taxon>Polyporales</taxon>
        <taxon>Meruliaceae</taxon>
        <taxon>Phlebia</taxon>
    </lineage>
</organism>
<accession>A0ACC1SBU2</accession>
<reference evidence="1" key="1">
    <citation type="submission" date="2022-07" db="EMBL/GenBank/DDBJ databases">
        <title>Genome Sequence of Phlebia brevispora.</title>
        <authorList>
            <person name="Buettner E."/>
        </authorList>
    </citation>
    <scope>NUCLEOTIDE SEQUENCE</scope>
    <source>
        <strain evidence="1">MPL23</strain>
    </source>
</reference>
<evidence type="ECO:0000313" key="1">
    <source>
        <dbReference type="EMBL" id="KAJ3536345.1"/>
    </source>
</evidence>
<comment type="caution">
    <text evidence="1">The sequence shown here is derived from an EMBL/GenBank/DDBJ whole genome shotgun (WGS) entry which is preliminary data.</text>
</comment>
<proteinExistence type="predicted"/>
<dbReference type="EMBL" id="JANHOG010001483">
    <property type="protein sequence ID" value="KAJ3536345.1"/>
    <property type="molecule type" value="Genomic_DNA"/>
</dbReference>
<name>A0ACC1SBU2_9APHY</name>
<sequence length="452" mass="50349">MAHIILPPELISRILGYVHDTCTLEDRRDLVSCSSVSCAWHDLTQPWLFREVSFTYDTGSQDTSLDIADDEGADEAAAQESRGVPVVPGKTKNLMSFLSFLRSCSAKANAVRELWLIADQSAVRGNFTDPSLFMQILQHLPHLHVLHVTDVLFTGPTEMVIQALADTGYRRIVLDQLYYTTTLSMLASVIKFHQPDVINADRIAWLWGLFQHIRELYMHTSAVLTLGGPELDFMRPTVEKVVVRANPPYDACHVLRIELQAVRCMDLGTFSTGDMAIIGELLSRATSLEDLSCDISVIHPLYFGMTSSEARHGLGMIRSRKLRTITLSGVFLVNASIHVATDILSRVLHGLRALQAANAPTVDQLPLSVHIVFCNEIASSSEDFERIAEKARLMNGSLLDTLEKLLLQFTNPQHGVAPIKLRLSHSLYTKEQCRIIAASIFPRLQAMNAEFD</sequence>